<feature type="transmembrane region" description="Helical" evidence="11">
    <location>
        <begin position="195"/>
        <end position="222"/>
    </location>
</feature>
<dbReference type="PROSITE" id="PS00018">
    <property type="entry name" value="EF_HAND_1"/>
    <property type="match status" value="1"/>
</dbReference>
<dbReference type="InterPro" id="IPR005467">
    <property type="entry name" value="His_kinase_dom"/>
</dbReference>
<comment type="caution">
    <text evidence="14">The sequence shown here is derived from an EMBL/GenBank/DDBJ whole genome shotgun (WGS) entry which is preliminary data.</text>
</comment>
<dbReference type="Proteomes" id="UP001260872">
    <property type="component" value="Unassembled WGS sequence"/>
</dbReference>
<dbReference type="CDD" id="cd06225">
    <property type="entry name" value="HAMP"/>
    <property type="match status" value="1"/>
</dbReference>
<dbReference type="SMART" id="SM00388">
    <property type="entry name" value="HisKA"/>
    <property type="match status" value="1"/>
</dbReference>
<evidence type="ECO:0000259" key="13">
    <source>
        <dbReference type="PROSITE" id="PS50885"/>
    </source>
</evidence>
<dbReference type="PANTHER" id="PTHR45436">
    <property type="entry name" value="SENSOR HISTIDINE KINASE YKOH"/>
    <property type="match status" value="1"/>
</dbReference>
<dbReference type="EMBL" id="JAVKGT010000005">
    <property type="protein sequence ID" value="MDR5711045.1"/>
    <property type="molecule type" value="Genomic_DNA"/>
</dbReference>
<dbReference type="SMART" id="SM00387">
    <property type="entry name" value="HATPase_c"/>
    <property type="match status" value="1"/>
</dbReference>
<dbReference type="InterPro" id="IPR018247">
    <property type="entry name" value="EF_Hand_1_Ca_BS"/>
</dbReference>
<dbReference type="Pfam" id="PF00672">
    <property type="entry name" value="HAMP"/>
    <property type="match status" value="1"/>
</dbReference>
<protein>
    <recommendedName>
        <fullName evidence="3">histidine kinase</fullName>
        <ecNumber evidence="3">2.7.13.3</ecNumber>
    </recommendedName>
</protein>
<dbReference type="SUPFAM" id="SSF47384">
    <property type="entry name" value="Homodimeric domain of signal transducing histidine kinase"/>
    <property type="match status" value="1"/>
</dbReference>
<dbReference type="SUPFAM" id="SSF55874">
    <property type="entry name" value="ATPase domain of HSP90 chaperone/DNA topoisomerase II/histidine kinase"/>
    <property type="match status" value="1"/>
</dbReference>
<comment type="subcellular location">
    <subcellularLocation>
        <location evidence="2">Cell membrane</location>
    </subcellularLocation>
</comment>
<feature type="domain" description="Histidine kinase" evidence="12">
    <location>
        <begin position="280"/>
        <end position="486"/>
    </location>
</feature>
<sequence length="502" mass="54992">MTSAPKTTSARRRWPWRTITVRARILAAVVGLAALALVVSGYTALWLQQLRVEARVDAELSADAEEFRQLHEVGVDPTTGEPFASPEDLVRTAMQRVIPATNEGIGGYVGERMEYTAPVADVAIHEDPELRQVLSQMAVGDRARFVTTTTDLTTYRSAVVPVHPSEEQAEEGMESAALVLVYDLEREQRVFSEVFIIYAAVAAFSLLVVGLVGWIVAGRVLYPIRVLASTSRRIGGGRDELSERIPVSGRDDLAEMTESVNAMLDRLEGSFRAQDQLIHDVSHELRTPITIVRGHLEVLDPADPQDVDATRELTLDELKRMNRVVDDLTTLAQADHPGFVQPEPTDIGILTDEMYDKAVALGQRRWRVSHRAEGVAMMDRERITQAWLQLAANAVKFSPPDSVIALASVISSDEVGFSVRDQGQGIAPEDVDRIFERFERTDRSAPGSGLGLPIVQAIAAAHDGRVEVDSEPGAGSTFTIVIPAPDIIEAEKPLDESEDLLP</sequence>
<dbReference type="InterPro" id="IPR003661">
    <property type="entry name" value="HisK_dim/P_dom"/>
</dbReference>
<dbReference type="GO" id="GO:0016301">
    <property type="term" value="F:kinase activity"/>
    <property type="evidence" value="ECO:0007669"/>
    <property type="project" value="UniProtKB-KW"/>
</dbReference>
<evidence type="ECO:0000256" key="5">
    <source>
        <dbReference type="ARBA" id="ARBA00022679"/>
    </source>
</evidence>
<dbReference type="SMART" id="SM00304">
    <property type="entry name" value="HAMP"/>
    <property type="match status" value="1"/>
</dbReference>
<dbReference type="PROSITE" id="PS50885">
    <property type="entry name" value="HAMP"/>
    <property type="match status" value="1"/>
</dbReference>
<gene>
    <name evidence="14" type="ORF">RH857_02670</name>
</gene>
<evidence type="ECO:0000256" key="1">
    <source>
        <dbReference type="ARBA" id="ARBA00000085"/>
    </source>
</evidence>
<keyword evidence="10 11" id="KW-0472">Membrane</keyword>
<dbReference type="RefSeq" id="WP_310536432.1">
    <property type="nucleotide sequence ID" value="NZ_BAAAOC010000024.1"/>
</dbReference>
<proteinExistence type="predicted"/>
<dbReference type="CDD" id="cd00082">
    <property type="entry name" value="HisKA"/>
    <property type="match status" value="1"/>
</dbReference>
<keyword evidence="8 11" id="KW-1133">Transmembrane helix</keyword>
<dbReference type="Gene3D" id="3.30.565.10">
    <property type="entry name" value="Histidine kinase-like ATPase, C-terminal domain"/>
    <property type="match status" value="1"/>
</dbReference>
<evidence type="ECO:0000313" key="14">
    <source>
        <dbReference type="EMBL" id="MDR5711045.1"/>
    </source>
</evidence>
<keyword evidence="6 11" id="KW-0812">Transmembrane</keyword>
<dbReference type="Pfam" id="PF02518">
    <property type="entry name" value="HATPase_c"/>
    <property type="match status" value="1"/>
</dbReference>
<evidence type="ECO:0000313" key="15">
    <source>
        <dbReference type="Proteomes" id="UP001260872"/>
    </source>
</evidence>
<dbReference type="Pfam" id="PF00512">
    <property type="entry name" value="HisKA"/>
    <property type="match status" value="1"/>
</dbReference>
<evidence type="ECO:0000256" key="2">
    <source>
        <dbReference type="ARBA" id="ARBA00004236"/>
    </source>
</evidence>
<keyword evidence="4" id="KW-0597">Phosphoprotein</keyword>
<keyword evidence="15" id="KW-1185">Reference proteome</keyword>
<evidence type="ECO:0000259" key="12">
    <source>
        <dbReference type="PROSITE" id="PS50109"/>
    </source>
</evidence>
<reference evidence="15" key="1">
    <citation type="submission" date="2023-07" db="EMBL/GenBank/DDBJ databases">
        <title>Description of three actinobacteria isolated from air of manufacturing shop in a pharmaceutical factory.</title>
        <authorList>
            <person name="Zhang D.-F."/>
        </authorList>
    </citation>
    <scope>NUCLEOTIDE SEQUENCE [LARGE SCALE GENOMIC DNA]</scope>
    <source>
        <strain evidence="15">CCTCC AB 207010</strain>
    </source>
</reference>
<dbReference type="PROSITE" id="PS50109">
    <property type="entry name" value="HIS_KIN"/>
    <property type="match status" value="1"/>
</dbReference>
<dbReference type="SUPFAM" id="SSF158472">
    <property type="entry name" value="HAMP domain-like"/>
    <property type="match status" value="1"/>
</dbReference>
<dbReference type="Gene3D" id="6.10.340.10">
    <property type="match status" value="1"/>
</dbReference>
<evidence type="ECO:0000256" key="3">
    <source>
        <dbReference type="ARBA" id="ARBA00012438"/>
    </source>
</evidence>
<dbReference type="EC" id="2.7.13.3" evidence="3"/>
<comment type="catalytic activity">
    <reaction evidence="1">
        <text>ATP + protein L-histidine = ADP + protein N-phospho-L-histidine.</text>
        <dbReference type="EC" id="2.7.13.3"/>
    </reaction>
</comment>
<dbReference type="Gene3D" id="1.10.287.130">
    <property type="match status" value="1"/>
</dbReference>
<organism evidence="14 15">
    <name type="scientific">Nesterenkonia flava</name>
    <dbReference type="NCBI Taxonomy" id="469799"/>
    <lineage>
        <taxon>Bacteria</taxon>
        <taxon>Bacillati</taxon>
        <taxon>Actinomycetota</taxon>
        <taxon>Actinomycetes</taxon>
        <taxon>Micrococcales</taxon>
        <taxon>Micrococcaceae</taxon>
        <taxon>Nesterenkonia</taxon>
    </lineage>
</organism>
<accession>A0ABU1FQX3</accession>
<dbReference type="InterPro" id="IPR036890">
    <property type="entry name" value="HATPase_C_sf"/>
</dbReference>
<dbReference type="PANTHER" id="PTHR45436:SF5">
    <property type="entry name" value="SENSOR HISTIDINE KINASE TRCS"/>
    <property type="match status" value="1"/>
</dbReference>
<dbReference type="InterPro" id="IPR003594">
    <property type="entry name" value="HATPase_dom"/>
</dbReference>
<dbReference type="PRINTS" id="PR00344">
    <property type="entry name" value="BCTRLSENSOR"/>
</dbReference>
<evidence type="ECO:0000256" key="8">
    <source>
        <dbReference type="ARBA" id="ARBA00022989"/>
    </source>
</evidence>
<keyword evidence="7 14" id="KW-0418">Kinase</keyword>
<dbReference type="InterPro" id="IPR004358">
    <property type="entry name" value="Sig_transdc_His_kin-like_C"/>
</dbReference>
<name>A0ABU1FQX3_9MICC</name>
<evidence type="ECO:0000256" key="7">
    <source>
        <dbReference type="ARBA" id="ARBA00022777"/>
    </source>
</evidence>
<dbReference type="InterPro" id="IPR003660">
    <property type="entry name" value="HAMP_dom"/>
</dbReference>
<evidence type="ECO:0000256" key="9">
    <source>
        <dbReference type="ARBA" id="ARBA00023012"/>
    </source>
</evidence>
<dbReference type="InterPro" id="IPR050428">
    <property type="entry name" value="TCS_sensor_his_kinase"/>
</dbReference>
<feature type="domain" description="HAMP" evidence="13">
    <location>
        <begin position="218"/>
        <end position="272"/>
    </location>
</feature>
<keyword evidence="5" id="KW-0808">Transferase</keyword>
<evidence type="ECO:0000256" key="10">
    <source>
        <dbReference type="ARBA" id="ARBA00023136"/>
    </source>
</evidence>
<evidence type="ECO:0000256" key="6">
    <source>
        <dbReference type="ARBA" id="ARBA00022692"/>
    </source>
</evidence>
<dbReference type="InterPro" id="IPR036097">
    <property type="entry name" value="HisK_dim/P_sf"/>
</dbReference>
<evidence type="ECO:0000256" key="11">
    <source>
        <dbReference type="SAM" id="Phobius"/>
    </source>
</evidence>
<keyword evidence="9" id="KW-0902">Two-component regulatory system</keyword>
<evidence type="ECO:0000256" key="4">
    <source>
        <dbReference type="ARBA" id="ARBA00022553"/>
    </source>
</evidence>